<dbReference type="SUPFAM" id="SSF46785">
    <property type="entry name" value="Winged helix' DNA-binding domain"/>
    <property type="match status" value="1"/>
</dbReference>
<keyword evidence="3" id="KW-1185">Reference proteome</keyword>
<dbReference type="EMBL" id="MRZU01000003">
    <property type="protein sequence ID" value="OUJ19035.1"/>
    <property type="molecule type" value="Genomic_DNA"/>
</dbReference>
<dbReference type="InterPro" id="IPR002481">
    <property type="entry name" value="FUR"/>
</dbReference>
<protein>
    <submittedName>
        <fullName evidence="2">Uncharacterized protein</fullName>
    </submittedName>
</protein>
<dbReference type="RefSeq" id="WP_086637084.1">
    <property type="nucleotide sequence ID" value="NZ_MRZU01000003.1"/>
</dbReference>
<dbReference type="AlphaFoldDB" id="A0A1Y3GHX0"/>
<reference evidence="2 3" key="1">
    <citation type="submission" date="2016-12" db="EMBL/GenBank/DDBJ databases">
        <title>Discovery of methanogenic haloarchaea.</title>
        <authorList>
            <person name="Sorokin D.Y."/>
            <person name="Makarova K.S."/>
            <person name="Abbas B."/>
            <person name="Ferrer M."/>
            <person name="Golyshin P.N."/>
        </authorList>
    </citation>
    <scope>NUCLEOTIDE SEQUENCE [LARGE SCALE GENOMIC DNA]</scope>
    <source>
        <strain evidence="2">AMET1</strain>
    </source>
</reference>
<feature type="compositionally biased region" description="Polar residues" evidence="1">
    <location>
        <begin position="53"/>
        <end position="66"/>
    </location>
</feature>
<dbReference type="Proteomes" id="UP000195137">
    <property type="component" value="Unassembled WGS sequence"/>
</dbReference>
<evidence type="ECO:0000313" key="3">
    <source>
        <dbReference type="Proteomes" id="UP000195137"/>
    </source>
</evidence>
<feature type="compositionally biased region" description="Low complexity" evidence="1">
    <location>
        <begin position="43"/>
        <end position="52"/>
    </location>
</feature>
<evidence type="ECO:0000256" key="1">
    <source>
        <dbReference type="SAM" id="MobiDB-lite"/>
    </source>
</evidence>
<gene>
    <name evidence="2" type="ORF">AMET1_0687</name>
</gene>
<sequence>MKIKLEAIDEDGVKTSMEFEGDLDKELILERISKFIEALNLSSKPSTKSSSSALQPNQNSQKEIDLSNYNQLTIKKRLKLFLIVKFENQWFTSREVKRKYDKEYQEIGLSTVSTYLSRMAKEGYLQRRGNRVEREYRISKQNNKEIQKIKEIKETLKQ</sequence>
<proteinExistence type="predicted"/>
<feature type="region of interest" description="Disordered" evidence="1">
    <location>
        <begin position="43"/>
        <end position="66"/>
    </location>
</feature>
<accession>A0A1Y3GHX0</accession>
<dbReference type="Gene3D" id="1.10.10.10">
    <property type="entry name" value="Winged helix-like DNA-binding domain superfamily/Winged helix DNA-binding domain"/>
    <property type="match status" value="1"/>
</dbReference>
<dbReference type="OrthoDB" id="148154at2157"/>
<name>A0A1Y3GHX0_9EURY</name>
<organism evidence="2 3">
    <name type="scientific">Methanonatronarchaeum thermophilum</name>
    <dbReference type="NCBI Taxonomy" id="1927129"/>
    <lineage>
        <taxon>Archaea</taxon>
        <taxon>Methanobacteriati</taxon>
        <taxon>Methanobacteriota</taxon>
        <taxon>Methanonatronarchaeia</taxon>
        <taxon>Methanonatronarchaeales</taxon>
        <taxon>Methanonatronarchaeaceae</taxon>
        <taxon>Methanonatronarchaeum</taxon>
    </lineage>
</organism>
<dbReference type="Pfam" id="PF01475">
    <property type="entry name" value="FUR"/>
    <property type="match status" value="1"/>
</dbReference>
<dbReference type="GO" id="GO:0003700">
    <property type="term" value="F:DNA-binding transcription factor activity"/>
    <property type="evidence" value="ECO:0007669"/>
    <property type="project" value="InterPro"/>
</dbReference>
<dbReference type="InterPro" id="IPR036390">
    <property type="entry name" value="WH_DNA-bd_sf"/>
</dbReference>
<comment type="caution">
    <text evidence="2">The sequence shown here is derived from an EMBL/GenBank/DDBJ whole genome shotgun (WGS) entry which is preliminary data.</text>
</comment>
<evidence type="ECO:0000313" key="2">
    <source>
        <dbReference type="EMBL" id="OUJ19035.1"/>
    </source>
</evidence>
<dbReference type="InterPro" id="IPR036388">
    <property type="entry name" value="WH-like_DNA-bd_sf"/>
</dbReference>